<dbReference type="PANTHER" id="PTHR21180:SF32">
    <property type="entry name" value="ENDONUCLEASE_EXONUCLEASE_PHOSPHATASE FAMILY DOMAIN-CONTAINING PROTEIN 1"/>
    <property type="match status" value="1"/>
</dbReference>
<dbReference type="GO" id="GO:0015628">
    <property type="term" value="P:protein secretion by the type II secretion system"/>
    <property type="evidence" value="ECO:0007669"/>
    <property type="project" value="TreeGrafter"/>
</dbReference>
<dbReference type="Proteomes" id="UP000245627">
    <property type="component" value="Unassembled WGS sequence"/>
</dbReference>
<dbReference type="RefSeq" id="WP_116774537.1">
    <property type="nucleotide sequence ID" value="NZ_QDKG01000001.1"/>
</dbReference>
<dbReference type="AlphaFoldDB" id="A0A2T8HMK7"/>
<evidence type="ECO:0000256" key="1">
    <source>
        <dbReference type="SAM" id="MobiDB-lite"/>
    </source>
</evidence>
<proteinExistence type="predicted"/>
<keyword evidence="3" id="KW-1185">Reference proteome</keyword>
<comment type="caution">
    <text evidence="2">The sequence shown here is derived from an EMBL/GenBank/DDBJ whole genome shotgun (WGS) entry which is preliminary data.</text>
</comment>
<evidence type="ECO:0000313" key="2">
    <source>
        <dbReference type="EMBL" id="PVH26679.1"/>
    </source>
</evidence>
<dbReference type="Pfam" id="PF12836">
    <property type="entry name" value="HHH_3"/>
    <property type="match status" value="2"/>
</dbReference>
<dbReference type="SUPFAM" id="SSF47781">
    <property type="entry name" value="RuvA domain 2-like"/>
    <property type="match status" value="3"/>
</dbReference>
<protein>
    <recommendedName>
        <fullName evidence="4">Helix-hairpin-helix domain-containing protein</fullName>
    </recommendedName>
</protein>
<reference evidence="2 3" key="1">
    <citation type="submission" date="2018-04" db="EMBL/GenBank/DDBJ databases">
        <title>Sphingobacterium cortibacter sp. nov.</title>
        <authorList>
            <person name="Li Y."/>
        </authorList>
    </citation>
    <scope>NUCLEOTIDE SEQUENCE [LARGE SCALE GENOMIC DNA]</scope>
    <source>
        <strain evidence="2 3">2c-3</strain>
    </source>
</reference>
<dbReference type="InterPro" id="IPR010994">
    <property type="entry name" value="RuvA_2-like"/>
</dbReference>
<gene>
    <name evidence="2" type="ORF">DC487_03450</name>
</gene>
<sequence length="282" mass="33278">MMTLAPFVWTFFRKPAPLPAYSVQTFAEDSSKYNANQTSVIKRQKYIDIKPFDPNRLPAEEWSKLGLSDKQIAVIHRYEERGGVFRKKEDVQKMYVIDKKLYRQIAPFIRIGDAKTKSLEYDKEQSASSMLRSNPSEYRTSVAQTRKTTGRIDMNRSDTTDWKNIRGIGSTYASRIVRYRELLGGFHQPEQLSEVYGLPSEQLEEWYSQVYIKSPVLRKIQINDMNANELQRHPYIAKKQAERIVQYRNQHGKFRSIDDMRKILMLDTDFFTKIELYLDFQQ</sequence>
<feature type="region of interest" description="Disordered" evidence="1">
    <location>
        <begin position="125"/>
        <end position="146"/>
    </location>
</feature>
<accession>A0A2T8HMK7</accession>
<feature type="compositionally biased region" description="Polar residues" evidence="1">
    <location>
        <begin position="126"/>
        <end position="146"/>
    </location>
</feature>
<dbReference type="PANTHER" id="PTHR21180">
    <property type="entry name" value="ENDONUCLEASE/EXONUCLEASE/PHOSPHATASE FAMILY DOMAIN-CONTAINING PROTEIN 1"/>
    <property type="match status" value="1"/>
</dbReference>
<dbReference type="GO" id="GO:0015627">
    <property type="term" value="C:type II protein secretion system complex"/>
    <property type="evidence" value="ECO:0007669"/>
    <property type="project" value="TreeGrafter"/>
</dbReference>
<organism evidence="2 3">
    <name type="scientific">Sphingobacterium corticibacter</name>
    <dbReference type="NCBI Taxonomy" id="2171749"/>
    <lineage>
        <taxon>Bacteria</taxon>
        <taxon>Pseudomonadati</taxon>
        <taxon>Bacteroidota</taxon>
        <taxon>Sphingobacteriia</taxon>
        <taxon>Sphingobacteriales</taxon>
        <taxon>Sphingobacteriaceae</taxon>
        <taxon>Sphingobacterium</taxon>
    </lineage>
</organism>
<evidence type="ECO:0008006" key="4">
    <source>
        <dbReference type="Google" id="ProtNLM"/>
    </source>
</evidence>
<evidence type="ECO:0000313" key="3">
    <source>
        <dbReference type="Proteomes" id="UP000245627"/>
    </source>
</evidence>
<dbReference type="EMBL" id="QDKG01000001">
    <property type="protein sequence ID" value="PVH26679.1"/>
    <property type="molecule type" value="Genomic_DNA"/>
</dbReference>
<dbReference type="InterPro" id="IPR051675">
    <property type="entry name" value="Endo/Exo/Phosphatase_dom_1"/>
</dbReference>
<dbReference type="OrthoDB" id="981124at2"/>
<dbReference type="Gene3D" id="1.10.150.280">
    <property type="entry name" value="AF1531-like domain"/>
    <property type="match status" value="2"/>
</dbReference>
<name>A0A2T8HMK7_9SPHI</name>